<reference evidence="1" key="1">
    <citation type="journal article" date="2014" name="Front. Microbiol.">
        <title>High frequency of phylogenetically diverse reductive dehalogenase-homologous genes in deep subseafloor sedimentary metagenomes.</title>
        <authorList>
            <person name="Kawai M."/>
            <person name="Futagami T."/>
            <person name="Toyoda A."/>
            <person name="Takaki Y."/>
            <person name="Nishi S."/>
            <person name="Hori S."/>
            <person name="Arai W."/>
            <person name="Tsubouchi T."/>
            <person name="Morono Y."/>
            <person name="Uchiyama I."/>
            <person name="Ito T."/>
            <person name="Fujiyama A."/>
            <person name="Inagaki F."/>
            <person name="Takami H."/>
        </authorList>
    </citation>
    <scope>NUCLEOTIDE SEQUENCE</scope>
    <source>
        <strain evidence="1">Expedition CK06-06</strain>
    </source>
</reference>
<comment type="caution">
    <text evidence="1">The sequence shown here is derived from an EMBL/GenBank/DDBJ whole genome shotgun (WGS) entry which is preliminary data.</text>
</comment>
<proteinExistence type="predicted"/>
<gene>
    <name evidence="1" type="ORF">S01H1_81474</name>
</gene>
<name>X0Y2Z0_9ZZZZ</name>
<sequence>TKGKWIIAGDEIVSEEFNEVIVTSMHDNCIPRVDESNANLKLIVAAPKLLAACKECLNLMESTLEYDGESIRENNYKFLVEAIAKAEE</sequence>
<evidence type="ECO:0000313" key="1">
    <source>
        <dbReference type="EMBL" id="GAG43083.1"/>
    </source>
</evidence>
<organism evidence="1">
    <name type="scientific">marine sediment metagenome</name>
    <dbReference type="NCBI Taxonomy" id="412755"/>
    <lineage>
        <taxon>unclassified sequences</taxon>
        <taxon>metagenomes</taxon>
        <taxon>ecological metagenomes</taxon>
    </lineage>
</organism>
<accession>X0Y2Z0</accession>
<dbReference type="EMBL" id="BARS01055137">
    <property type="protein sequence ID" value="GAG43083.1"/>
    <property type="molecule type" value="Genomic_DNA"/>
</dbReference>
<feature type="non-terminal residue" evidence="1">
    <location>
        <position position="1"/>
    </location>
</feature>
<protein>
    <submittedName>
        <fullName evidence="1">Uncharacterized protein</fullName>
    </submittedName>
</protein>
<dbReference type="AlphaFoldDB" id="X0Y2Z0"/>